<dbReference type="Pfam" id="PF03941">
    <property type="entry name" value="INCENP_ARK-bind"/>
    <property type="match status" value="1"/>
</dbReference>
<keyword evidence="4" id="KW-0963">Cytoplasm</keyword>
<evidence type="ECO:0000313" key="10">
    <source>
        <dbReference type="EMBL" id="KAK6537727.1"/>
    </source>
</evidence>
<dbReference type="InterPro" id="IPR005635">
    <property type="entry name" value="Inner_centromere_prot_ARK-bd"/>
</dbReference>
<proteinExistence type="inferred from homology"/>
<feature type="region of interest" description="Disordered" evidence="8">
    <location>
        <begin position="1161"/>
        <end position="1206"/>
    </location>
</feature>
<feature type="compositionally biased region" description="Polar residues" evidence="8">
    <location>
        <begin position="803"/>
        <end position="830"/>
    </location>
</feature>
<evidence type="ECO:0000256" key="1">
    <source>
        <dbReference type="ARBA" id="ARBA00004123"/>
    </source>
</evidence>
<feature type="compositionally biased region" description="Polar residues" evidence="8">
    <location>
        <begin position="209"/>
        <end position="228"/>
    </location>
</feature>
<evidence type="ECO:0000259" key="9">
    <source>
        <dbReference type="Pfam" id="PF03941"/>
    </source>
</evidence>
<evidence type="ECO:0000256" key="3">
    <source>
        <dbReference type="ARBA" id="ARBA00010042"/>
    </source>
</evidence>
<feature type="compositionally biased region" description="Basic and acidic residues" evidence="8">
    <location>
        <begin position="1033"/>
        <end position="1063"/>
    </location>
</feature>
<gene>
    <name evidence="10" type="ORF">TWF694_011895</name>
</gene>
<dbReference type="EMBL" id="JAVHJO010000009">
    <property type="protein sequence ID" value="KAK6537727.1"/>
    <property type="molecule type" value="Genomic_DNA"/>
</dbReference>
<evidence type="ECO:0000256" key="2">
    <source>
        <dbReference type="ARBA" id="ARBA00004186"/>
    </source>
</evidence>
<feature type="region of interest" description="Disordered" evidence="8">
    <location>
        <begin position="245"/>
        <end position="336"/>
    </location>
</feature>
<dbReference type="Proteomes" id="UP001365542">
    <property type="component" value="Unassembled WGS sequence"/>
</dbReference>
<feature type="region of interest" description="Disordered" evidence="8">
    <location>
        <begin position="456"/>
        <end position="516"/>
    </location>
</feature>
<keyword evidence="6" id="KW-0206">Cytoskeleton</keyword>
<dbReference type="Gene3D" id="6.10.250.2990">
    <property type="match status" value="1"/>
</dbReference>
<feature type="region of interest" description="Disordered" evidence="8">
    <location>
        <begin position="204"/>
        <end position="228"/>
    </location>
</feature>
<reference evidence="10 11" key="1">
    <citation type="submission" date="2019-10" db="EMBL/GenBank/DDBJ databases">
        <authorList>
            <person name="Palmer J.M."/>
        </authorList>
    </citation>
    <scope>NUCLEOTIDE SEQUENCE [LARGE SCALE GENOMIC DNA]</scope>
    <source>
        <strain evidence="10 11">TWF694</strain>
    </source>
</reference>
<keyword evidence="11" id="KW-1185">Reference proteome</keyword>
<comment type="caution">
    <text evidence="10">The sequence shown here is derived from an EMBL/GenBank/DDBJ whole genome shotgun (WGS) entry which is preliminary data.</text>
</comment>
<comment type="similarity">
    <text evidence="3">Belongs to the INCENP family.</text>
</comment>
<evidence type="ECO:0000256" key="5">
    <source>
        <dbReference type="ARBA" id="ARBA00022829"/>
    </source>
</evidence>
<feature type="compositionally biased region" description="Polar residues" evidence="8">
    <location>
        <begin position="485"/>
        <end position="500"/>
    </location>
</feature>
<sequence>MASRLALHDVGSSQWIVNEIAEVHRREVDHLEDFTIAVRNELEWLNEHMSDIFSQGSKIDLVELYKTPGKLRGKTPRNLRRFIPIDDQNNEANSPTQLPIGAHTTLFTYAAKPLLHPSKPIDYNAQSGASTPELIRDSGAWTGSTGSRSLAGSFATLPDEPVERCSPAKKPAYQEAPVVTAETAERRTFSDATRGSYLSAQEELIGDQGASNQSSASEIENSDTPNCNTYVATNSVRLVEEVHLETDSSAAASRPPRKEPFRTPQNRDVLQITHRQSSVSPIQTSSPPPQLASSPISPIRQQDHGSIRTPKTPANEQGGESETPSEAASPAGLSRSSMNFASLPARETLTHKKSMGGVNTTGSRNSQVDDRMSFFGRLTGGKSLGASSITGEAGLQDSTTTLNMIPAQASPNNLSDEEDDDYNLNEQLRLAEINKASVMQLSEKTSTQRLNEKISQLNQQGTNRLSKSTSTSSLPSSVQSEDRGISTTAAGATSSNIPSDTKTRESIQSDEGDWVSSHPQLVKAKAINTIVTNPSSVESSSPLIESNWRVSNEDAAATPNRTTAISTLTKLPLPISTIKRLGEGNISYPTLPTSARLNDSVTPLETKLSSDMEVTTAKKNQATIFSFAKQLLWRSGRSESPKPNPSKSPSKQMCDDGPASQISINASDDLRLTKCLYPEIRSPVSHGPLSRVFGKTSDQSKDFQTTPQVGTYDGRQEDGLVSIGDILKREVQLEGPSPAVIDGINLIPENIDDLVRSPDISDNELSLPASPFSDIATTFDEADERDQIIGDAGTPRLGISNFERNTSSSSPQFIKTDHATPQSSQESTFQKPLYSKGAELKKPNRGIFGVKDSGVSKPKALSQNPRLVSTLQREIDHKTGVQNPPSSATLVSALADTFGPSNDPNTRPPSMISIASSQSIPAPKSKSIAALNSAAKAQKREQEEKERKAAQKLENERRRQENLKREEARREEERKQQASKATKKQLSKIPDDDDTKKRPPGISKGMQPLLHSSKLLAKTAHFSQKGPLGTSKSHQELKRQQKRLFPPDEEGKASQEKLTKDLSHQQSKRRKTEDISDTPASSTLVPPIRQSTAKKENLPPSKIGGIFSQDYTPAPHPAQYNPGSSLVKSTLPPPSHPTKMINTLPQVDAVKYSHDKLKFGTMATPAPRTGKQSIIPRESPIYPNPESIELPEIHTDSEDDEEDKSFRVPKWADSPELRQALQDQLGIDPETIFGPIAPLSMEDIFKGRTDRVKFRARTSSANWSGADRLTAAEIEADRLERQRILDNGGWTYKKPT</sequence>
<feature type="compositionally biased region" description="Low complexity" evidence="8">
    <location>
        <begin position="908"/>
        <end position="928"/>
    </location>
</feature>
<feature type="compositionally biased region" description="Low complexity" evidence="8">
    <location>
        <begin position="466"/>
        <end position="479"/>
    </location>
</feature>
<evidence type="ECO:0000313" key="11">
    <source>
        <dbReference type="Proteomes" id="UP001365542"/>
    </source>
</evidence>
<feature type="compositionally biased region" description="Basic and acidic residues" evidence="8">
    <location>
        <begin position="938"/>
        <end position="976"/>
    </location>
</feature>
<feature type="region of interest" description="Disordered" evidence="8">
    <location>
        <begin position="895"/>
        <end position="1139"/>
    </location>
</feature>
<protein>
    <recommendedName>
        <fullName evidence="9">Inner centromere protein ARK-binding domain-containing protein</fullName>
    </recommendedName>
</protein>
<evidence type="ECO:0000256" key="8">
    <source>
        <dbReference type="SAM" id="MobiDB-lite"/>
    </source>
</evidence>
<evidence type="ECO:0000256" key="4">
    <source>
        <dbReference type="ARBA" id="ARBA00022490"/>
    </source>
</evidence>
<dbReference type="GO" id="GO:0005634">
    <property type="term" value="C:nucleus"/>
    <property type="evidence" value="ECO:0007669"/>
    <property type="project" value="UniProtKB-SubCell"/>
</dbReference>
<dbReference type="GO" id="GO:0005819">
    <property type="term" value="C:spindle"/>
    <property type="evidence" value="ECO:0007669"/>
    <property type="project" value="UniProtKB-SubCell"/>
</dbReference>
<feature type="region of interest" description="Disordered" evidence="8">
    <location>
        <begin position="635"/>
        <end position="662"/>
    </location>
</feature>
<feature type="compositionally biased region" description="Polar residues" evidence="8">
    <location>
        <begin position="456"/>
        <end position="465"/>
    </location>
</feature>
<feature type="region of interest" description="Disordered" evidence="8">
    <location>
        <begin position="693"/>
        <end position="716"/>
    </location>
</feature>
<dbReference type="PANTHER" id="PTHR13142">
    <property type="entry name" value="INNER CENTROMERE PROTEIN"/>
    <property type="match status" value="1"/>
</dbReference>
<name>A0AAV9X9I4_9PEZI</name>
<evidence type="ECO:0000256" key="7">
    <source>
        <dbReference type="ARBA" id="ARBA00023242"/>
    </source>
</evidence>
<accession>A0AAV9X9I4</accession>
<keyword evidence="7" id="KW-0539">Nucleus</keyword>
<dbReference type="GO" id="GO:0007059">
    <property type="term" value="P:chromosome segregation"/>
    <property type="evidence" value="ECO:0007669"/>
    <property type="project" value="UniProtKB-KW"/>
</dbReference>
<keyword evidence="5" id="KW-0159">Chromosome partition</keyword>
<evidence type="ECO:0000256" key="6">
    <source>
        <dbReference type="ARBA" id="ARBA00023212"/>
    </source>
</evidence>
<comment type="subcellular location">
    <subcellularLocation>
        <location evidence="2">Cytoplasm</location>
        <location evidence="2">Cytoskeleton</location>
        <location evidence="2">Spindle</location>
    </subcellularLocation>
    <subcellularLocation>
        <location evidence="1">Nucleus</location>
    </subcellularLocation>
</comment>
<feature type="domain" description="Inner centromere protein ARK-binding" evidence="9">
    <location>
        <begin position="1192"/>
        <end position="1245"/>
    </location>
</feature>
<feature type="region of interest" description="Disordered" evidence="8">
    <location>
        <begin position="803"/>
        <end position="865"/>
    </location>
</feature>
<feature type="compositionally biased region" description="Polar residues" evidence="8">
    <location>
        <begin position="263"/>
        <end position="300"/>
    </location>
</feature>
<feature type="compositionally biased region" description="Polar residues" evidence="8">
    <location>
        <begin position="312"/>
        <end position="326"/>
    </location>
</feature>
<dbReference type="PANTHER" id="PTHR13142:SF1">
    <property type="entry name" value="INNER CENTROMERE PROTEIN"/>
    <property type="match status" value="1"/>
</dbReference>
<feature type="region of interest" description="Disordered" evidence="8">
    <location>
        <begin position="152"/>
        <end position="192"/>
    </location>
</feature>
<organism evidence="10 11">
    <name type="scientific">Orbilia ellipsospora</name>
    <dbReference type="NCBI Taxonomy" id="2528407"/>
    <lineage>
        <taxon>Eukaryota</taxon>
        <taxon>Fungi</taxon>
        <taxon>Dikarya</taxon>
        <taxon>Ascomycota</taxon>
        <taxon>Pezizomycotina</taxon>
        <taxon>Orbiliomycetes</taxon>
        <taxon>Orbiliales</taxon>
        <taxon>Orbiliaceae</taxon>
        <taxon>Orbilia</taxon>
    </lineage>
</organism>